<feature type="domain" description="Tripartite ATP-independent periplasmic transporters DctQ component" evidence="10">
    <location>
        <begin position="41"/>
        <end position="166"/>
    </location>
</feature>
<dbReference type="PANTHER" id="PTHR35011">
    <property type="entry name" value="2,3-DIKETO-L-GULONATE TRAP TRANSPORTER SMALL PERMEASE PROTEIN YIAM"/>
    <property type="match status" value="1"/>
</dbReference>
<keyword evidence="5 9" id="KW-0812">Transmembrane</keyword>
<feature type="transmembrane region" description="Helical" evidence="9">
    <location>
        <begin position="64"/>
        <end position="82"/>
    </location>
</feature>
<reference evidence="11" key="1">
    <citation type="submission" date="2021-07" db="EMBL/GenBank/DDBJ databases">
        <title>Pseudohoeflea marina sp. nov. a polyhydroxyalcanoate-producing bacterium.</title>
        <authorList>
            <person name="Zheng W."/>
            <person name="Yu S."/>
            <person name="Huang Y."/>
        </authorList>
    </citation>
    <scope>NUCLEOTIDE SEQUENCE</scope>
    <source>
        <strain evidence="11">DP4N28-3</strain>
    </source>
</reference>
<gene>
    <name evidence="11" type="ORF">KY465_00970</name>
</gene>
<organism evidence="11 12">
    <name type="scientific">Pseudohoeflea coraliihabitans</name>
    <dbReference type="NCBI Taxonomy" id="2860393"/>
    <lineage>
        <taxon>Bacteria</taxon>
        <taxon>Pseudomonadati</taxon>
        <taxon>Pseudomonadota</taxon>
        <taxon>Alphaproteobacteria</taxon>
        <taxon>Hyphomicrobiales</taxon>
        <taxon>Rhizobiaceae</taxon>
        <taxon>Pseudohoeflea</taxon>
    </lineage>
</organism>
<sequence>MMPLLDAETGASAASGWRAKSVLVLTRLLEAAAMVLMSALAALVLANAVGRYAFSSPLPWSEELIRNILVWIVATGMVLAGLRQSLICCDILIGRISPGVRRVLSIVCGLAGSAVLFYCAYLTWQYLALFGRDVSPILRIPKGVMIGGVFFALAGLAVTVLASVFKREPR</sequence>
<comment type="subunit">
    <text evidence="9">The complex comprises the extracytoplasmic solute receptor protein and the two transmembrane proteins.</text>
</comment>
<evidence type="ECO:0000256" key="5">
    <source>
        <dbReference type="ARBA" id="ARBA00022692"/>
    </source>
</evidence>
<evidence type="ECO:0000256" key="7">
    <source>
        <dbReference type="ARBA" id="ARBA00023136"/>
    </source>
</evidence>
<dbReference type="EMBL" id="JAHWQX010000001">
    <property type="protein sequence ID" value="MBW3095844.1"/>
    <property type="molecule type" value="Genomic_DNA"/>
</dbReference>
<dbReference type="Pfam" id="PF04290">
    <property type="entry name" value="DctQ"/>
    <property type="match status" value="1"/>
</dbReference>
<dbReference type="Proteomes" id="UP001430804">
    <property type="component" value="Unassembled WGS sequence"/>
</dbReference>
<keyword evidence="3" id="KW-1003">Cell membrane</keyword>
<feature type="transmembrane region" description="Helical" evidence="9">
    <location>
        <begin position="103"/>
        <end position="124"/>
    </location>
</feature>
<keyword evidence="6 9" id="KW-1133">Transmembrane helix</keyword>
<feature type="transmembrane region" description="Helical" evidence="9">
    <location>
        <begin position="144"/>
        <end position="165"/>
    </location>
</feature>
<comment type="caution">
    <text evidence="11">The sequence shown here is derived from an EMBL/GenBank/DDBJ whole genome shotgun (WGS) entry which is preliminary data.</text>
</comment>
<evidence type="ECO:0000313" key="12">
    <source>
        <dbReference type="Proteomes" id="UP001430804"/>
    </source>
</evidence>
<evidence type="ECO:0000256" key="8">
    <source>
        <dbReference type="ARBA" id="ARBA00038436"/>
    </source>
</evidence>
<comment type="function">
    <text evidence="9">Part of the tripartite ATP-independent periplasmic (TRAP) transport system.</text>
</comment>
<dbReference type="InterPro" id="IPR055348">
    <property type="entry name" value="DctQ"/>
</dbReference>
<protein>
    <recommendedName>
        <fullName evidence="9">TRAP transporter small permease protein</fullName>
    </recommendedName>
</protein>
<dbReference type="RefSeq" id="WP_219157521.1">
    <property type="nucleotide sequence ID" value="NZ_JAHWQX010000001.1"/>
</dbReference>
<keyword evidence="7 9" id="KW-0472">Membrane</keyword>
<evidence type="ECO:0000256" key="2">
    <source>
        <dbReference type="ARBA" id="ARBA00022448"/>
    </source>
</evidence>
<comment type="subcellular location">
    <subcellularLocation>
        <location evidence="1 9">Cell inner membrane</location>
        <topology evidence="1 9">Multi-pass membrane protein</topology>
    </subcellularLocation>
</comment>
<keyword evidence="12" id="KW-1185">Reference proteome</keyword>
<evidence type="ECO:0000256" key="9">
    <source>
        <dbReference type="RuleBase" id="RU369079"/>
    </source>
</evidence>
<dbReference type="InterPro" id="IPR007387">
    <property type="entry name" value="TRAP_DctQ"/>
</dbReference>
<evidence type="ECO:0000256" key="1">
    <source>
        <dbReference type="ARBA" id="ARBA00004429"/>
    </source>
</evidence>
<proteinExistence type="inferred from homology"/>
<evidence type="ECO:0000256" key="6">
    <source>
        <dbReference type="ARBA" id="ARBA00022989"/>
    </source>
</evidence>
<feature type="transmembrane region" description="Helical" evidence="9">
    <location>
        <begin position="28"/>
        <end position="52"/>
    </location>
</feature>
<dbReference type="PANTHER" id="PTHR35011:SF2">
    <property type="entry name" value="2,3-DIKETO-L-GULONATE TRAP TRANSPORTER SMALL PERMEASE PROTEIN YIAM"/>
    <property type="match status" value="1"/>
</dbReference>
<keyword evidence="2 9" id="KW-0813">Transport</keyword>
<name>A0ABS6WIT9_9HYPH</name>
<evidence type="ECO:0000313" key="11">
    <source>
        <dbReference type="EMBL" id="MBW3095844.1"/>
    </source>
</evidence>
<evidence type="ECO:0000259" key="10">
    <source>
        <dbReference type="Pfam" id="PF04290"/>
    </source>
</evidence>
<keyword evidence="4 9" id="KW-0997">Cell inner membrane</keyword>
<accession>A0ABS6WIT9</accession>
<evidence type="ECO:0000256" key="3">
    <source>
        <dbReference type="ARBA" id="ARBA00022475"/>
    </source>
</evidence>
<evidence type="ECO:0000256" key="4">
    <source>
        <dbReference type="ARBA" id="ARBA00022519"/>
    </source>
</evidence>
<comment type="similarity">
    <text evidence="8 9">Belongs to the TRAP transporter small permease family.</text>
</comment>